<keyword evidence="3" id="KW-1003">Cell membrane</keyword>
<evidence type="ECO:0000256" key="8">
    <source>
        <dbReference type="ARBA" id="ARBA00023065"/>
    </source>
</evidence>
<dbReference type="OrthoDB" id="9787851at2"/>
<dbReference type="EMBL" id="QKRB01000028">
    <property type="protein sequence ID" value="PZD97285.1"/>
    <property type="molecule type" value="Genomic_DNA"/>
</dbReference>
<dbReference type="PANTHER" id="PTHR42771">
    <property type="entry name" value="IRON(3+)-HYDROXAMATE IMPORT ATP-BINDING PROTEIN FHUC"/>
    <property type="match status" value="1"/>
</dbReference>
<evidence type="ECO:0000256" key="6">
    <source>
        <dbReference type="ARBA" id="ARBA00022840"/>
    </source>
</evidence>
<comment type="caution">
    <text evidence="11">The sequence shown here is derived from an EMBL/GenBank/DDBJ whole genome shotgun (WGS) entry which is preliminary data.</text>
</comment>
<evidence type="ECO:0000256" key="3">
    <source>
        <dbReference type="ARBA" id="ARBA00022475"/>
    </source>
</evidence>
<name>A0A2W1LR13_9BACL</name>
<reference evidence="11 12" key="1">
    <citation type="submission" date="2018-06" db="EMBL/GenBank/DDBJ databases">
        <title>Paenibacillus imtechensis sp. nov.</title>
        <authorList>
            <person name="Pinnaka A.K."/>
            <person name="Singh H."/>
            <person name="Kaur M."/>
        </authorList>
    </citation>
    <scope>NUCLEOTIDE SEQUENCE [LARGE SCALE GENOMIC DNA]</scope>
    <source>
        <strain evidence="11 12">SMB1</strain>
    </source>
</reference>
<evidence type="ECO:0000313" key="11">
    <source>
        <dbReference type="EMBL" id="PZD97285.1"/>
    </source>
</evidence>
<dbReference type="InterPro" id="IPR027417">
    <property type="entry name" value="P-loop_NTPase"/>
</dbReference>
<evidence type="ECO:0000256" key="2">
    <source>
        <dbReference type="ARBA" id="ARBA00022448"/>
    </source>
</evidence>
<keyword evidence="12" id="KW-1185">Reference proteome</keyword>
<keyword evidence="2" id="KW-0813">Transport</keyword>
<evidence type="ECO:0000256" key="9">
    <source>
        <dbReference type="ARBA" id="ARBA00023136"/>
    </source>
</evidence>
<dbReference type="Pfam" id="PF00005">
    <property type="entry name" value="ABC_tran"/>
    <property type="match status" value="1"/>
</dbReference>
<evidence type="ECO:0000256" key="5">
    <source>
        <dbReference type="ARBA" id="ARBA00022741"/>
    </source>
</evidence>
<dbReference type="AlphaFoldDB" id="A0A2W1LR13"/>
<evidence type="ECO:0000256" key="4">
    <source>
        <dbReference type="ARBA" id="ARBA00022496"/>
    </source>
</evidence>
<keyword evidence="4" id="KW-0410">Iron transport</keyword>
<dbReference type="GO" id="GO:0016887">
    <property type="term" value="F:ATP hydrolysis activity"/>
    <property type="evidence" value="ECO:0007669"/>
    <property type="project" value="InterPro"/>
</dbReference>
<dbReference type="InterPro" id="IPR051535">
    <property type="entry name" value="Siderophore_ABC-ATPase"/>
</dbReference>
<dbReference type="PROSITE" id="PS00211">
    <property type="entry name" value="ABC_TRANSPORTER_1"/>
    <property type="match status" value="1"/>
</dbReference>
<dbReference type="CDD" id="cd03214">
    <property type="entry name" value="ABC_Iron-Siderophores_B12_Hemin"/>
    <property type="match status" value="1"/>
</dbReference>
<dbReference type="InterPro" id="IPR003593">
    <property type="entry name" value="AAA+_ATPase"/>
</dbReference>
<evidence type="ECO:0000256" key="1">
    <source>
        <dbReference type="ARBA" id="ARBA00004202"/>
    </source>
</evidence>
<gene>
    <name evidence="11" type="ORF">DNH61_02705</name>
</gene>
<feature type="domain" description="ABC transporter" evidence="10">
    <location>
        <begin position="7"/>
        <end position="243"/>
    </location>
</feature>
<dbReference type="SUPFAM" id="SSF52540">
    <property type="entry name" value="P-loop containing nucleoside triphosphate hydrolases"/>
    <property type="match status" value="1"/>
</dbReference>
<dbReference type="FunFam" id="3.40.50.300:FF:000134">
    <property type="entry name" value="Iron-enterobactin ABC transporter ATP-binding protein"/>
    <property type="match status" value="1"/>
</dbReference>
<dbReference type="Proteomes" id="UP000249522">
    <property type="component" value="Unassembled WGS sequence"/>
</dbReference>
<dbReference type="InterPro" id="IPR003439">
    <property type="entry name" value="ABC_transporter-like_ATP-bd"/>
</dbReference>
<dbReference type="Gene3D" id="3.40.50.300">
    <property type="entry name" value="P-loop containing nucleotide triphosphate hydrolases"/>
    <property type="match status" value="1"/>
</dbReference>
<dbReference type="RefSeq" id="WP_111145143.1">
    <property type="nucleotide sequence ID" value="NZ_QKRB01000028.1"/>
</dbReference>
<keyword evidence="5" id="KW-0547">Nucleotide-binding</keyword>
<proteinExistence type="predicted"/>
<dbReference type="GO" id="GO:0005886">
    <property type="term" value="C:plasma membrane"/>
    <property type="evidence" value="ECO:0007669"/>
    <property type="project" value="UniProtKB-SubCell"/>
</dbReference>
<evidence type="ECO:0000313" key="12">
    <source>
        <dbReference type="Proteomes" id="UP000249522"/>
    </source>
</evidence>
<dbReference type="PROSITE" id="PS50893">
    <property type="entry name" value="ABC_TRANSPORTER_2"/>
    <property type="match status" value="1"/>
</dbReference>
<keyword evidence="8" id="KW-0406">Ion transport</keyword>
<comment type="subcellular location">
    <subcellularLocation>
        <location evidence="1">Cell membrane</location>
        <topology evidence="1">Peripheral membrane protein</topology>
    </subcellularLocation>
</comment>
<evidence type="ECO:0000256" key="7">
    <source>
        <dbReference type="ARBA" id="ARBA00023004"/>
    </source>
</evidence>
<dbReference type="GO" id="GO:0005524">
    <property type="term" value="F:ATP binding"/>
    <property type="evidence" value="ECO:0007669"/>
    <property type="project" value="UniProtKB-KW"/>
</dbReference>
<sequence length="271" mass="29524">MPSSHLLQAEHIVAGYDQKTIIHDVSLVIPSNKISVMIGANACGKSTLLKTLARLIKPESGSITLDGRPLGKIPTKQLARVLGLLPQSPTVPEGISVADLVGRGRFPHQSLLSGWTRKDAEAVAEAMEIMNITELANRNIDELSGGQRQRVWIAMALAQQTDILFLDEPTTFLDITYQVEILDLLTDLNRKRGTTIVMVLHDINLSARYADHIFALRQGKLVAEGEPAKVITSTLIKDIFGLDSTVIQDPVSGSPSVVPIGRHHVNYQCTS</sequence>
<keyword evidence="7" id="KW-0408">Iron</keyword>
<dbReference type="SMART" id="SM00382">
    <property type="entry name" value="AAA"/>
    <property type="match status" value="1"/>
</dbReference>
<dbReference type="GO" id="GO:0006826">
    <property type="term" value="P:iron ion transport"/>
    <property type="evidence" value="ECO:0007669"/>
    <property type="project" value="UniProtKB-KW"/>
</dbReference>
<protein>
    <submittedName>
        <fullName evidence="11">ABC transporter ATP-binding protein</fullName>
    </submittedName>
</protein>
<organism evidence="11 12">
    <name type="scientific">Paenibacillus sambharensis</name>
    <dbReference type="NCBI Taxonomy" id="1803190"/>
    <lineage>
        <taxon>Bacteria</taxon>
        <taxon>Bacillati</taxon>
        <taxon>Bacillota</taxon>
        <taxon>Bacilli</taxon>
        <taxon>Bacillales</taxon>
        <taxon>Paenibacillaceae</taxon>
        <taxon>Paenibacillus</taxon>
    </lineage>
</organism>
<evidence type="ECO:0000259" key="10">
    <source>
        <dbReference type="PROSITE" id="PS50893"/>
    </source>
</evidence>
<accession>A0A2W1LR13</accession>
<dbReference type="PANTHER" id="PTHR42771:SF2">
    <property type="entry name" value="IRON(3+)-HYDROXAMATE IMPORT ATP-BINDING PROTEIN FHUC"/>
    <property type="match status" value="1"/>
</dbReference>
<keyword evidence="6 11" id="KW-0067">ATP-binding</keyword>
<dbReference type="InterPro" id="IPR017871">
    <property type="entry name" value="ABC_transporter-like_CS"/>
</dbReference>
<keyword evidence="9" id="KW-0472">Membrane</keyword>